<dbReference type="EMBL" id="BSDP01000001">
    <property type="protein sequence ID" value="GLI28977.1"/>
    <property type="molecule type" value="Genomic_DNA"/>
</dbReference>
<protein>
    <recommendedName>
        <fullName evidence="4">Protein kinase domain-containing protein</fullName>
    </recommendedName>
</protein>
<evidence type="ECO:0000313" key="3">
    <source>
        <dbReference type="Proteomes" id="UP001144396"/>
    </source>
</evidence>
<organism evidence="2 3">
    <name type="scientific">Agromyces rhizosphaerae</name>
    <dbReference type="NCBI Taxonomy" id="88374"/>
    <lineage>
        <taxon>Bacteria</taxon>
        <taxon>Bacillati</taxon>
        <taxon>Actinomycetota</taxon>
        <taxon>Actinomycetes</taxon>
        <taxon>Micrococcales</taxon>
        <taxon>Microbacteriaceae</taxon>
        <taxon>Agromyces</taxon>
    </lineage>
</organism>
<reference evidence="2" key="1">
    <citation type="submission" date="2022-12" db="EMBL/GenBank/DDBJ databases">
        <title>Reference genome sequencing for broad-spectrum identification of bacterial and archaeal isolates by mass spectrometry.</title>
        <authorList>
            <person name="Sekiguchi Y."/>
            <person name="Tourlousse D.M."/>
        </authorList>
    </citation>
    <scope>NUCLEOTIDE SEQUENCE</scope>
    <source>
        <strain evidence="2">14</strain>
    </source>
</reference>
<dbReference type="Proteomes" id="UP001144396">
    <property type="component" value="Unassembled WGS sequence"/>
</dbReference>
<dbReference type="InterPro" id="IPR011009">
    <property type="entry name" value="Kinase-like_dom_sf"/>
</dbReference>
<dbReference type="SUPFAM" id="SSF56112">
    <property type="entry name" value="Protein kinase-like (PK-like)"/>
    <property type="match status" value="1"/>
</dbReference>
<dbReference type="RefSeq" id="WP_281886793.1">
    <property type="nucleotide sequence ID" value="NZ_BSDP01000001.1"/>
</dbReference>
<dbReference type="AlphaFoldDB" id="A0A9W6CYF9"/>
<name>A0A9W6CYF9_9MICO</name>
<feature type="compositionally biased region" description="Low complexity" evidence="1">
    <location>
        <begin position="338"/>
        <end position="347"/>
    </location>
</feature>
<accession>A0A9W6CYF9</accession>
<keyword evidence="3" id="KW-1185">Reference proteome</keyword>
<sequence>MEMRTDPARLGGYRLVRRLATGDRCVVWLGSRDGVGGEPAEPVVVRAYPHGCDVDRLAMETEAMSRVGAGVLPALHDAVSDGTAPRLVVEPLAVGLPELLERRAWAPGEAVTLLAGVREAVLALERSGFAPAGLAPGDVMLDRTGRPRLIGLGALSRIDGAGGAAAVEARRAALQAYAALVRAVGARVPDSRAFAGLADWCERSARSRPFARDDAAWERAVFAVAVPRPVVLAPAAEGSTDATETAPLDAAIDVRAEESGAAAGSGRTAAWAGILQVPEESAEAWERALDGGIAGRIRAAIRVRRRPIAVGAAVAASGLVLALTLLPPSVHADGAAEDGTAPSATGAAAGGDGPADADWARPGPEADAAEAARLLLEQRARCLASASESCLERVLQPGSAQLSDDLALLRSGRGATVSPLGPLGEVTVLDRLGDAVLVRVASTDPETPPASALVVRGEAGWSLRSVWG</sequence>
<evidence type="ECO:0000256" key="1">
    <source>
        <dbReference type="SAM" id="MobiDB-lite"/>
    </source>
</evidence>
<proteinExistence type="predicted"/>
<evidence type="ECO:0008006" key="4">
    <source>
        <dbReference type="Google" id="ProtNLM"/>
    </source>
</evidence>
<evidence type="ECO:0000313" key="2">
    <source>
        <dbReference type="EMBL" id="GLI28977.1"/>
    </source>
</evidence>
<comment type="caution">
    <text evidence="2">The sequence shown here is derived from an EMBL/GenBank/DDBJ whole genome shotgun (WGS) entry which is preliminary data.</text>
</comment>
<feature type="compositionally biased region" description="Low complexity" evidence="1">
    <location>
        <begin position="354"/>
        <end position="364"/>
    </location>
</feature>
<gene>
    <name evidence="2" type="ORF">ARHIZOSPH14_32190</name>
</gene>
<feature type="region of interest" description="Disordered" evidence="1">
    <location>
        <begin position="334"/>
        <end position="364"/>
    </location>
</feature>